<proteinExistence type="predicted"/>
<feature type="region of interest" description="Disordered" evidence="1">
    <location>
        <begin position="105"/>
        <end position="124"/>
    </location>
</feature>
<protein>
    <recommendedName>
        <fullName evidence="5">Secreted protein</fullName>
    </recommendedName>
</protein>
<reference evidence="3 4" key="1">
    <citation type="submission" date="2018-03" db="EMBL/GenBank/DDBJ databases">
        <authorList>
            <person name="Guldener U."/>
        </authorList>
    </citation>
    <scope>NUCLEOTIDE SEQUENCE [LARGE SCALE GENOMIC DNA]</scope>
    <source>
        <strain evidence="3 4">DAOM196992</strain>
    </source>
</reference>
<feature type="region of interest" description="Disordered" evidence="1">
    <location>
        <begin position="158"/>
        <end position="193"/>
    </location>
</feature>
<feature type="signal peptide" evidence="2">
    <location>
        <begin position="1"/>
        <end position="30"/>
    </location>
</feature>
<name>A0A5C3F8G9_9BASI</name>
<dbReference type="Proteomes" id="UP000323386">
    <property type="component" value="Unassembled WGS sequence"/>
</dbReference>
<evidence type="ECO:0000313" key="3">
    <source>
        <dbReference type="EMBL" id="SPO39945.1"/>
    </source>
</evidence>
<evidence type="ECO:0000256" key="1">
    <source>
        <dbReference type="SAM" id="MobiDB-lite"/>
    </source>
</evidence>
<gene>
    <name evidence="3" type="ORF">PSFLO_05427</name>
</gene>
<dbReference type="AlphaFoldDB" id="A0A5C3F8G9"/>
<sequence>MVHQTSGVAPLALALALASLAPSLLRHTTASVRPPTATKLLWTEHVALPVSTYLPRSASSSPSAVGLGVPSQRGSKRRPLDHRSSCLSTTTTTRCGPLRLVIQQQPPSGHRISERRAARLPSRPSLPARPLRIVVSHHPCAAFGTRIWLVCPPTARQGDVGGPFGTARRNLRPDIRPWPRPAYRSSSADSQPS</sequence>
<keyword evidence="2" id="KW-0732">Signal</keyword>
<evidence type="ECO:0000256" key="2">
    <source>
        <dbReference type="SAM" id="SignalP"/>
    </source>
</evidence>
<keyword evidence="4" id="KW-1185">Reference proteome</keyword>
<organism evidence="3 4">
    <name type="scientific">Pseudozyma flocculosa</name>
    <dbReference type="NCBI Taxonomy" id="84751"/>
    <lineage>
        <taxon>Eukaryota</taxon>
        <taxon>Fungi</taxon>
        <taxon>Dikarya</taxon>
        <taxon>Basidiomycota</taxon>
        <taxon>Ustilaginomycotina</taxon>
        <taxon>Ustilaginomycetes</taxon>
        <taxon>Ustilaginales</taxon>
        <taxon>Ustilaginaceae</taxon>
        <taxon>Pseudozyma</taxon>
    </lineage>
</organism>
<feature type="chain" id="PRO_5023085665" description="Secreted protein" evidence="2">
    <location>
        <begin position="31"/>
        <end position="193"/>
    </location>
</feature>
<feature type="compositionally biased region" description="Polar residues" evidence="1">
    <location>
        <begin position="184"/>
        <end position="193"/>
    </location>
</feature>
<accession>A0A5C3F8G9</accession>
<feature type="region of interest" description="Disordered" evidence="1">
    <location>
        <begin position="55"/>
        <end position="91"/>
    </location>
</feature>
<dbReference type="EMBL" id="OOIP01000017">
    <property type="protein sequence ID" value="SPO39945.1"/>
    <property type="molecule type" value="Genomic_DNA"/>
</dbReference>
<evidence type="ECO:0008006" key="5">
    <source>
        <dbReference type="Google" id="ProtNLM"/>
    </source>
</evidence>
<evidence type="ECO:0000313" key="4">
    <source>
        <dbReference type="Proteomes" id="UP000323386"/>
    </source>
</evidence>